<dbReference type="EMBL" id="OX597817">
    <property type="protein sequence ID" value="CAI9721950.1"/>
    <property type="molecule type" value="Genomic_DNA"/>
</dbReference>
<name>A0AA36ATE3_OCTVU</name>
<gene>
    <name evidence="1" type="ORF">OCTVUL_1B024899</name>
</gene>
<dbReference type="AlphaFoldDB" id="A0AA36ATE3"/>
<keyword evidence="2" id="KW-1185">Reference proteome</keyword>
<organism evidence="1 2">
    <name type="scientific">Octopus vulgaris</name>
    <name type="common">Common octopus</name>
    <dbReference type="NCBI Taxonomy" id="6645"/>
    <lineage>
        <taxon>Eukaryota</taxon>
        <taxon>Metazoa</taxon>
        <taxon>Spiralia</taxon>
        <taxon>Lophotrochozoa</taxon>
        <taxon>Mollusca</taxon>
        <taxon>Cephalopoda</taxon>
        <taxon>Coleoidea</taxon>
        <taxon>Octopodiformes</taxon>
        <taxon>Octopoda</taxon>
        <taxon>Incirrata</taxon>
        <taxon>Octopodidae</taxon>
        <taxon>Octopus</taxon>
    </lineage>
</organism>
<reference evidence="1" key="1">
    <citation type="submission" date="2023-08" db="EMBL/GenBank/DDBJ databases">
        <authorList>
            <person name="Alioto T."/>
            <person name="Alioto T."/>
            <person name="Gomez Garrido J."/>
        </authorList>
    </citation>
    <scope>NUCLEOTIDE SEQUENCE</scope>
</reference>
<dbReference type="Proteomes" id="UP001162480">
    <property type="component" value="Chromosome 4"/>
</dbReference>
<evidence type="ECO:0000313" key="2">
    <source>
        <dbReference type="Proteomes" id="UP001162480"/>
    </source>
</evidence>
<accession>A0AA36ATE3</accession>
<proteinExistence type="predicted"/>
<evidence type="ECO:0000313" key="1">
    <source>
        <dbReference type="EMBL" id="CAI9721950.1"/>
    </source>
</evidence>
<sequence length="117" mass="13259">MASHKNRDLAIGGVVVVVAKCFRSRGKTISTALTAWVNKHLLYLCQGGEFLPINTKVTVVRKVLNCYTITNERRLEVEDVLQDMLVVSALHFKYFSDDIYAVILIQCLLRDFVPRTS</sequence>
<protein>
    <submittedName>
        <fullName evidence="1">Uncharacterized protein</fullName>
    </submittedName>
</protein>